<dbReference type="EMBL" id="JNOM01000307">
    <property type="protein sequence ID" value="KNG82902.1"/>
    <property type="molecule type" value="Genomic_DNA"/>
</dbReference>
<protein>
    <recommendedName>
        <fullName evidence="14">NADH-ubiquinone oxidoreductase B12 subunit</fullName>
    </recommendedName>
</protein>
<dbReference type="STRING" id="1509407.A0A0L1ITS1"/>
<evidence type="ECO:0000256" key="2">
    <source>
        <dbReference type="ARBA" id="ARBA00004298"/>
    </source>
</evidence>
<evidence type="ECO:0000256" key="3">
    <source>
        <dbReference type="ARBA" id="ARBA00005667"/>
    </source>
</evidence>
<dbReference type="AlphaFoldDB" id="A0A0L1ITS1"/>
<evidence type="ECO:0000313" key="12">
    <source>
        <dbReference type="EMBL" id="KNG82902.1"/>
    </source>
</evidence>
<keyword evidence="13" id="KW-1185">Reference proteome</keyword>
<feature type="non-terminal residue" evidence="12">
    <location>
        <position position="1"/>
    </location>
</feature>
<keyword evidence="8" id="KW-0249">Electron transport</keyword>
<dbReference type="OrthoDB" id="521512at2759"/>
<dbReference type="GO" id="GO:0032981">
    <property type="term" value="P:mitochondrial respiratory chain complex I assembly"/>
    <property type="evidence" value="ECO:0007669"/>
    <property type="project" value="TreeGrafter"/>
</dbReference>
<keyword evidence="7" id="KW-0999">Mitochondrion inner membrane</keyword>
<reference evidence="12 13" key="1">
    <citation type="submission" date="2014-06" db="EMBL/GenBank/DDBJ databases">
        <title>The Genome of the Aflatoxigenic Filamentous Fungus Aspergillus nomius.</title>
        <authorList>
            <person name="Moore M.G."/>
            <person name="Shannon B.M."/>
            <person name="Brian M.M."/>
        </authorList>
    </citation>
    <scope>NUCLEOTIDE SEQUENCE [LARGE SCALE GENOMIC DNA]</scope>
    <source>
        <strain evidence="12 13">NRRL 13137</strain>
    </source>
</reference>
<comment type="function">
    <text evidence="1">Accessory subunit of the mitochondrial membrane respiratory chain NADH dehydrogenase (Complex I), that is believed not to be involved in catalysis. Complex I functions in the transfer of electrons from NADH to the respiratory chain. The immediate electron acceptor for the enzyme is believed to be ubiquinone.</text>
</comment>
<keyword evidence="10" id="KW-0496">Mitochondrion</keyword>
<keyword evidence="4" id="KW-0813">Transport</keyword>
<dbReference type="GeneID" id="26809986"/>
<evidence type="ECO:0000256" key="9">
    <source>
        <dbReference type="ARBA" id="ARBA00022989"/>
    </source>
</evidence>
<dbReference type="PANTHER" id="PTHR15082">
    <property type="entry name" value="NADH-UBIQUINONE OXIDOREDUCTASE B12 SUBUNIT"/>
    <property type="match status" value="1"/>
</dbReference>
<comment type="subcellular location">
    <subcellularLocation>
        <location evidence="2">Mitochondrion inner membrane</location>
        <topology evidence="2">Single-pass membrane protein</topology>
        <orientation evidence="2">Matrix side</orientation>
    </subcellularLocation>
</comment>
<dbReference type="GO" id="GO:0022900">
    <property type="term" value="P:electron transport chain"/>
    <property type="evidence" value="ECO:0007669"/>
    <property type="project" value="InterPro"/>
</dbReference>
<proteinExistence type="inferred from homology"/>
<organism evidence="12 13">
    <name type="scientific">Aspergillus nomiae NRRL (strain ATCC 15546 / NRRL 13137 / CBS 260.88 / M93)</name>
    <dbReference type="NCBI Taxonomy" id="1509407"/>
    <lineage>
        <taxon>Eukaryota</taxon>
        <taxon>Fungi</taxon>
        <taxon>Dikarya</taxon>
        <taxon>Ascomycota</taxon>
        <taxon>Pezizomycotina</taxon>
        <taxon>Eurotiomycetes</taxon>
        <taxon>Eurotiomycetidae</taxon>
        <taxon>Eurotiales</taxon>
        <taxon>Aspergillaceae</taxon>
        <taxon>Aspergillus</taxon>
        <taxon>Aspergillus subgen. Circumdati</taxon>
    </lineage>
</organism>
<evidence type="ECO:0000256" key="10">
    <source>
        <dbReference type="ARBA" id="ARBA00023128"/>
    </source>
</evidence>
<comment type="similarity">
    <text evidence="3">Belongs to the complex I NDUFB3 subunit family.</text>
</comment>
<sequence>LLPAPHCTPEPADSGVEPLILSLAYPLTPTFLSPPSHPLTMAGTNPTGFDLKEFKAAASPRSVWAKKDPWARYETWRYTGPFSRFNRFKRIFPGFGIASVAFAGYCAYEAVFMKHDDHHGEGHH</sequence>
<comment type="caution">
    <text evidence="12">The sequence shown here is derived from an EMBL/GenBank/DDBJ whole genome shotgun (WGS) entry which is preliminary data.</text>
</comment>
<dbReference type="Proteomes" id="UP000037505">
    <property type="component" value="Unassembled WGS sequence"/>
</dbReference>
<evidence type="ECO:0000256" key="5">
    <source>
        <dbReference type="ARBA" id="ARBA00022660"/>
    </source>
</evidence>
<dbReference type="PANTHER" id="PTHR15082:SF2">
    <property type="entry name" value="NADH DEHYDROGENASE [UBIQUINONE] 1 BETA SUBCOMPLEX SUBUNIT 3"/>
    <property type="match status" value="1"/>
</dbReference>
<accession>A0A0L1ITS1</accession>
<dbReference type="GO" id="GO:0005743">
    <property type="term" value="C:mitochondrial inner membrane"/>
    <property type="evidence" value="ECO:0007669"/>
    <property type="project" value="UniProtKB-SubCell"/>
</dbReference>
<evidence type="ECO:0000256" key="6">
    <source>
        <dbReference type="ARBA" id="ARBA00022692"/>
    </source>
</evidence>
<keyword evidence="11" id="KW-0472">Membrane</keyword>
<evidence type="ECO:0000256" key="11">
    <source>
        <dbReference type="ARBA" id="ARBA00023136"/>
    </source>
</evidence>
<evidence type="ECO:0008006" key="14">
    <source>
        <dbReference type="Google" id="ProtNLM"/>
    </source>
</evidence>
<evidence type="ECO:0000256" key="4">
    <source>
        <dbReference type="ARBA" id="ARBA00022448"/>
    </source>
</evidence>
<dbReference type="Pfam" id="PF08122">
    <property type="entry name" value="NDUF_B12"/>
    <property type="match status" value="1"/>
</dbReference>
<evidence type="ECO:0000313" key="13">
    <source>
        <dbReference type="Proteomes" id="UP000037505"/>
    </source>
</evidence>
<gene>
    <name evidence="12" type="ORF">ANOM_008182</name>
</gene>
<evidence type="ECO:0000256" key="8">
    <source>
        <dbReference type="ARBA" id="ARBA00022982"/>
    </source>
</evidence>
<dbReference type="RefSeq" id="XP_015403825.1">
    <property type="nucleotide sequence ID" value="XM_015553438.1"/>
</dbReference>
<keyword evidence="9" id="KW-1133">Transmembrane helix</keyword>
<dbReference type="InterPro" id="IPR012576">
    <property type="entry name" value="NDUFB3"/>
</dbReference>
<keyword evidence="5" id="KW-0679">Respiratory chain</keyword>
<evidence type="ECO:0000256" key="1">
    <source>
        <dbReference type="ARBA" id="ARBA00003195"/>
    </source>
</evidence>
<keyword evidence="6" id="KW-0812">Transmembrane</keyword>
<name>A0A0L1ITS1_ASPN3</name>
<evidence type="ECO:0000256" key="7">
    <source>
        <dbReference type="ARBA" id="ARBA00022792"/>
    </source>
</evidence>